<comment type="subunit">
    <text evidence="2">Heterodimer of a B chain and an A chain linked by two disulfide bonds.</text>
</comment>
<reference evidence="7" key="1">
    <citation type="submission" date="2021-01" db="EMBL/GenBank/DDBJ databases">
        <title>A chromosome-scale assembly of European eel, Anguilla anguilla.</title>
        <authorList>
            <person name="Henkel C."/>
            <person name="Jong-Raadsen S.A."/>
            <person name="Dufour S."/>
            <person name="Weltzien F.-A."/>
            <person name="Palstra A.P."/>
            <person name="Pelster B."/>
            <person name="Spaink H.P."/>
            <person name="Van Den Thillart G.E."/>
            <person name="Jansen H."/>
            <person name="Zahm M."/>
            <person name="Klopp C."/>
            <person name="Cedric C."/>
            <person name="Louis A."/>
            <person name="Berthelot C."/>
            <person name="Parey E."/>
            <person name="Roest Crollius H."/>
            <person name="Montfort J."/>
            <person name="Robinson-Rechavi M."/>
            <person name="Bucao C."/>
            <person name="Bouchez O."/>
            <person name="Gislard M."/>
            <person name="Lluch J."/>
            <person name="Milhes M."/>
            <person name="Lampietro C."/>
            <person name="Lopez Roques C."/>
            <person name="Donnadieu C."/>
            <person name="Braasch I."/>
            <person name="Desvignes T."/>
            <person name="Postlethwait J."/>
            <person name="Bobe J."/>
            <person name="Guiguen Y."/>
            <person name="Dirks R."/>
        </authorList>
    </citation>
    <scope>NUCLEOTIDE SEQUENCE</scope>
    <source>
        <strain evidence="7">Tag_6206</strain>
        <tissue evidence="7">Liver</tissue>
    </source>
</reference>
<evidence type="ECO:0000256" key="2">
    <source>
        <dbReference type="ARBA" id="ARBA00011207"/>
    </source>
</evidence>
<dbReference type="CDD" id="cd04365">
    <property type="entry name" value="IlGF_relaxin_like"/>
    <property type="match status" value="1"/>
</dbReference>
<dbReference type="GO" id="GO:0005179">
    <property type="term" value="F:hormone activity"/>
    <property type="evidence" value="ECO:0007669"/>
    <property type="project" value="UniProtKB-KW"/>
</dbReference>
<evidence type="ECO:0000256" key="4">
    <source>
        <dbReference type="ARBA" id="ARBA00022702"/>
    </source>
</evidence>
<protein>
    <recommendedName>
        <fullName evidence="6">Insulin-like domain-containing protein</fullName>
    </recommendedName>
</protein>
<sequence length="123" mass="13730">MQTKTRGAFGVKECRYRHQETTMSKTALLPVLMLSVLCAVALKQGEVEAIKLCGREFIRAIVYTCGGSRWRRILNEPALQGVGSFEYLGTSVAVPQHRRDLNEKLTIMCCQVGCRKSDLASFC</sequence>
<accession>A0A9D3MMW3</accession>
<dbReference type="Gene3D" id="1.10.100.10">
    <property type="entry name" value="Insulin-like"/>
    <property type="match status" value="1"/>
</dbReference>
<keyword evidence="4" id="KW-0372">Hormone</keyword>
<dbReference type="InterPro" id="IPR036438">
    <property type="entry name" value="Insulin-like_sf"/>
</dbReference>
<evidence type="ECO:0000256" key="1">
    <source>
        <dbReference type="ARBA" id="ARBA00004613"/>
    </source>
</evidence>
<dbReference type="EMBL" id="JAFIRN010000004">
    <property type="protein sequence ID" value="KAG5850653.1"/>
    <property type="molecule type" value="Genomic_DNA"/>
</dbReference>
<evidence type="ECO:0000256" key="3">
    <source>
        <dbReference type="ARBA" id="ARBA00022525"/>
    </source>
</evidence>
<keyword evidence="3" id="KW-0964">Secreted</keyword>
<dbReference type="GO" id="GO:0001664">
    <property type="term" value="F:G protein-coupled receptor binding"/>
    <property type="evidence" value="ECO:0007669"/>
    <property type="project" value="TreeGrafter"/>
</dbReference>
<dbReference type="PANTHER" id="PTHR20968">
    <property type="entry name" value="ILGF DOMAIN-CONTAINING PROTEIN"/>
    <property type="match status" value="1"/>
</dbReference>
<dbReference type="OrthoDB" id="9443437at2759"/>
<dbReference type="PANTHER" id="PTHR20968:SF2">
    <property type="entry name" value="INSULIN-LIKE PEPTIDE INSL5"/>
    <property type="match status" value="1"/>
</dbReference>
<dbReference type="Proteomes" id="UP001044222">
    <property type="component" value="Unassembled WGS sequence"/>
</dbReference>
<evidence type="ECO:0000313" key="8">
    <source>
        <dbReference type="Proteomes" id="UP001044222"/>
    </source>
</evidence>
<keyword evidence="5" id="KW-1015">Disulfide bond</keyword>
<evidence type="ECO:0000313" key="7">
    <source>
        <dbReference type="EMBL" id="KAG5850653.1"/>
    </source>
</evidence>
<dbReference type="GO" id="GO:0005576">
    <property type="term" value="C:extracellular region"/>
    <property type="evidence" value="ECO:0007669"/>
    <property type="project" value="UniProtKB-SubCell"/>
</dbReference>
<comment type="subcellular location">
    <subcellularLocation>
        <location evidence="1">Secreted</location>
    </subcellularLocation>
</comment>
<evidence type="ECO:0000256" key="5">
    <source>
        <dbReference type="ARBA" id="ARBA00023157"/>
    </source>
</evidence>
<dbReference type="AlphaFoldDB" id="A0A9D3MMW3"/>
<dbReference type="SUPFAM" id="SSF56994">
    <property type="entry name" value="Insulin-like"/>
    <property type="match status" value="1"/>
</dbReference>
<gene>
    <name evidence="7" type="ORF">ANANG_G00084740</name>
</gene>
<dbReference type="InterPro" id="IPR016179">
    <property type="entry name" value="Insulin-like"/>
</dbReference>
<proteinExistence type="predicted"/>
<dbReference type="SMART" id="SM00078">
    <property type="entry name" value="IlGF"/>
    <property type="match status" value="1"/>
</dbReference>
<name>A0A9D3MMW3_ANGAN</name>
<comment type="caution">
    <text evidence="7">The sequence shown here is derived from an EMBL/GenBank/DDBJ whole genome shotgun (WGS) entry which is preliminary data.</text>
</comment>
<dbReference type="OMA" id="ALARMCC"/>
<organism evidence="7 8">
    <name type="scientific">Anguilla anguilla</name>
    <name type="common">European freshwater eel</name>
    <name type="synonym">Muraena anguilla</name>
    <dbReference type="NCBI Taxonomy" id="7936"/>
    <lineage>
        <taxon>Eukaryota</taxon>
        <taxon>Metazoa</taxon>
        <taxon>Chordata</taxon>
        <taxon>Craniata</taxon>
        <taxon>Vertebrata</taxon>
        <taxon>Euteleostomi</taxon>
        <taxon>Actinopterygii</taxon>
        <taxon>Neopterygii</taxon>
        <taxon>Teleostei</taxon>
        <taxon>Anguilliformes</taxon>
        <taxon>Anguillidae</taxon>
        <taxon>Anguilla</taxon>
    </lineage>
</organism>
<dbReference type="InterPro" id="IPR051777">
    <property type="entry name" value="Insulin-like_neuro_ligands"/>
</dbReference>
<feature type="domain" description="Insulin-like" evidence="6">
    <location>
        <begin position="50"/>
        <end position="123"/>
    </location>
</feature>
<keyword evidence="8" id="KW-1185">Reference proteome</keyword>
<evidence type="ECO:0000259" key="6">
    <source>
        <dbReference type="SMART" id="SM00078"/>
    </source>
</evidence>